<dbReference type="RefSeq" id="WP_286051029.1">
    <property type="nucleotide sequence ID" value="NZ_JASVWF010000001.1"/>
</dbReference>
<evidence type="ECO:0000313" key="2">
    <source>
        <dbReference type="Proteomes" id="UP001231924"/>
    </source>
</evidence>
<organism evidence="1 2">
    <name type="scientific">Actinomycetospora termitidis</name>
    <dbReference type="NCBI Taxonomy" id="3053470"/>
    <lineage>
        <taxon>Bacteria</taxon>
        <taxon>Bacillati</taxon>
        <taxon>Actinomycetota</taxon>
        <taxon>Actinomycetes</taxon>
        <taxon>Pseudonocardiales</taxon>
        <taxon>Pseudonocardiaceae</taxon>
        <taxon>Actinomycetospora</taxon>
    </lineage>
</organism>
<evidence type="ECO:0008006" key="3">
    <source>
        <dbReference type="Google" id="ProtNLM"/>
    </source>
</evidence>
<accession>A0ABT7M3E5</accession>
<dbReference type="EMBL" id="JASVWF010000001">
    <property type="protein sequence ID" value="MDL5154946.1"/>
    <property type="molecule type" value="Genomic_DNA"/>
</dbReference>
<dbReference type="Proteomes" id="UP001231924">
    <property type="component" value="Unassembled WGS sequence"/>
</dbReference>
<gene>
    <name evidence="1" type="ORF">QRT03_03180</name>
</gene>
<name>A0ABT7M3E5_9PSEU</name>
<sequence length="338" mass="36706">MTKLAVMWVHGVEIADSRFADTSIALLREEFTRIAGVDADDALALHTAFWAPEYERRQDTLLRRMGGARAEGVFDLLDSLGGAADRGSVGALLGLVASGLVRSLPGTPDFHFPTLRWLIVHYLGDAISYQAGAVDRTLYDGVHRHLAQCLHDLAGEAGTDAPLCVLAHSLGTVVASNFFYDLQVAGGLHTSGSAGVSPEVADELDDTPLERGETLGWFHTLGSPLALFAQRHPDFGTPLTVPHPALAQRHPRVGGEWVNVWDPDDVISSPLRPLNGAYGDAVAEDRTVHVAPWWLGWTPLAHPFYWNDVRVIRPIATQLAMAWHRMQDDAAPRSVTVG</sequence>
<reference evidence="1 2" key="1">
    <citation type="submission" date="2023-06" db="EMBL/GenBank/DDBJ databases">
        <title>Actinomycetospora Odt1-22.</title>
        <authorList>
            <person name="Supong K."/>
        </authorList>
    </citation>
    <scope>NUCLEOTIDE SEQUENCE [LARGE SCALE GENOMIC DNA]</scope>
    <source>
        <strain evidence="1 2">Odt1-22</strain>
    </source>
</reference>
<proteinExistence type="predicted"/>
<evidence type="ECO:0000313" key="1">
    <source>
        <dbReference type="EMBL" id="MDL5154946.1"/>
    </source>
</evidence>
<protein>
    <recommendedName>
        <fullName evidence="3">Alpha/beta hydrolase</fullName>
    </recommendedName>
</protein>
<comment type="caution">
    <text evidence="1">The sequence shown here is derived from an EMBL/GenBank/DDBJ whole genome shotgun (WGS) entry which is preliminary data.</text>
</comment>
<keyword evidence="2" id="KW-1185">Reference proteome</keyword>